<dbReference type="GO" id="GO:0005886">
    <property type="term" value="C:plasma membrane"/>
    <property type="evidence" value="ECO:0007669"/>
    <property type="project" value="UniProtKB-SubCell"/>
</dbReference>
<comment type="subcellular location">
    <subcellularLocation>
        <location evidence="1">Cell inner membrane</location>
        <topology evidence="1">Multi-pass membrane protein</topology>
    </subcellularLocation>
</comment>
<gene>
    <name evidence="11" type="ORF">C4B60_20785</name>
</gene>
<dbReference type="Pfam" id="PF04290">
    <property type="entry name" value="DctQ"/>
    <property type="match status" value="1"/>
</dbReference>
<evidence type="ECO:0000256" key="2">
    <source>
        <dbReference type="ARBA" id="ARBA00022448"/>
    </source>
</evidence>
<evidence type="ECO:0000256" key="1">
    <source>
        <dbReference type="ARBA" id="ARBA00004429"/>
    </source>
</evidence>
<protein>
    <recommendedName>
        <fullName evidence="10">Tripartite ATP-independent periplasmic transporters DctQ component domain-containing protein</fullName>
    </recommendedName>
</protein>
<comment type="similarity">
    <text evidence="8">Belongs to the TRAP transporter small permease family.</text>
</comment>
<sequence>MLKKIEKIINYIEEYFIFGSLLLMVLIVFLNVIGRFIFNFSFSWSEEAARYLMIWATFIAASLGVKKGAHITLDILTIYLPEKMNRIVRAISYILSMVYCILILFIGIPFIMDMATKGQLSPALQMPIHFVYLSIIVGTVLMFIRYIFLFIDDIIHMNKIEKSEILAD</sequence>
<evidence type="ECO:0000313" key="11">
    <source>
        <dbReference type="EMBL" id="PPA68482.1"/>
    </source>
</evidence>
<keyword evidence="2" id="KW-0813">Transport</keyword>
<dbReference type="RefSeq" id="WP_104059883.1">
    <property type="nucleotide sequence ID" value="NZ_PREZ01000012.1"/>
</dbReference>
<dbReference type="Proteomes" id="UP000239047">
    <property type="component" value="Unassembled WGS sequence"/>
</dbReference>
<evidence type="ECO:0000256" key="6">
    <source>
        <dbReference type="ARBA" id="ARBA00022989"/>
    </source>
</evidence>
<feature type="transmembrane region" description="Helical" evidence="9">
    <location>
        <begin position="21"/>
        <end position="42"/>
    </location>
</feature>
<dbReference type="InterPro" id="IPR007387">
    <property type="entry name" value="TRAP_DctQ"/>
</dbReference>
<feature type="transmembrane region" description="Helical" evidence="9">
    <location>
        <begin position="48"/>
        <end position="66"/>
    </location>
</feature>
<evidence type="ECO:0000256" key="8">
    <source>
        <dbReference type="ARBA" id="ARBA00038436"/>
    </source>
</evidence>
<comment type="caution">
    <text evidence="11">The sequence shown here is derived from an EMBL/GenBank/DDBJ whole genome shotgun (WGS) entry which is preliminary data.</text>
</comment>
<accession>A0A2S5G678</accession>
<dbReference type="PANTHER" id="PTHR35011">
    <property type="entry name" value="2,3-DIKETO-L-GULONATE TRAP TRANSPORTER SMALL PERMEASE PROTEIN YIAM"/>
    <property type="match status" value="1"/>
</dbReference>
<dbReference type="EMBL" id="PREZ01000012">
    <property type="protein sequence ID" value="PPA68482.1"/>
    <property type="molecule type" value="Genomic_DNA"/>
</dbReference>
<dbReference type="OrthoDB" id="9815614at2"/>
<dbReference type="PANTHER" id="PTHR35011:SF2">
    <property type="entry name" value="2,3-DIKETO-L-GULONATE TRAP TRANSPORTER SMALL PERMEASE PROTEIN YIAM"/>
    <property type="match status" value="1"/>
</dbReference>
<name>A0A2S5G678_9BACL</name>
<feature type="transmembrane region" description="Helical" evidence="9">
    <location>
        <begin position="87"/>
        <end position="111"/>
    </location>
</feature>
<keyword evidence="5 9" id="KW-0812">Transmembrane</keyword>
<keyword evidence="4" id="KW-0997">Cell inner membrane</keyword>
<reference evidence="11 12" key="1">
    <citation type="submission" date="2018-02" db="EMBL/GenBank/DDBJ databases">
        <title>Jeotgalibacillus proteolyticum sp. nov. a protease producing bacterium isolated from ocean sediments of Laizhou Bay.</title>
        <authorList>
            <person name="Li Y."/>
        </authorList>
    </citation>
    <scope>NUCLEOTIDE SEQUENCE [LARGE SCALE GENOMIC DNA]</scope>
    <source>
        <strain evidence="11 12">22-7</strain>
    </source>
</reference>
<keyword evidence="3" id="KW-1003">Cell membrane</keyword>
<keyword evidence="12" id="KW-1185">Reference proteome</keyword>
<evidence type="ECO:0000256" key="4">
    <source>
        <dbReference type="ARBA" id="ARBA00022519"/>
    </source>
</evidence>
<evidence type="ECO:0000313" key="12">
    <source>
        <dbReference type="Proteomes" id="UP000239047"/>
    </source>
</evidence>
<dbReference type="GO" id="GO:0015740">
    <property type="term" value="P:C4-dicarboxylate transport"/>
    <property type="evidence" value="ECO:0007669"/>
    <property type="project" value="TreeGrafter"/>
</dbReference>
<proteinExistence type="inferred from homology"/>
<evidence type="ECO:0000259" key="10">
    <source>
        <dbReference type="Pfam" id="PF04290"/>
    </source>
</evidence>
<dbReference type="InterPro" id="IPR055348">
    <property type="entry name" value="DctQ"/>
</dbReference>
<dbReference type="GO" id="GO:0022857">
    <property type="term" value="F:transmembrane transporter activity"/>
    <property type="evidence" value="ECO:0007669"/>
    <property type="project" value="TreeGrafter"/>
</dbReference>
<evidence type="ECO:0000256" key="5">
    <source>
        <dbReference type="ARBA" id="ARBA00022692"/>
    </source>
</evidence>
<keyword evidence="6 9" id="KW-1133">Transmembrane helix</keyword>
<dbReference type="AlphaFoldDB" id="A0A2S5G678"/>
<feature type="transmembrane region" description="Helical" evidence="9">
    <location>
        <begin position="131"/>
        <end position="151"/>
    </location>
</feature>
<evidence type="ECO:0000256" key="9">
    <source>
        <dbReference type="SAM" id="Phobius"/>
    </source>
</evidence>
<feature type="domain" description="Tripartite ATP-independent periplasmic transporters DctQ component" evidence="10">
    <location>
        <begin position="24"/>
        <end position="151"/>
    </location>
</feature>
<keyword evidence="7 9" id="KW-0472">Membrane</keyword>
<evidence type="ECO:0000256" key="7">
    <source>
        <dbReference type="ARBA" id="ARBA00023136"/>
    </source>
</evidence>
<organism evidence="11 12">
    <name type="scientific">Jeotgalibacillus proteolyticus</name>
    <dbReference type="NCBI Taxonomy" id="2082395"/>
    <lineage>
        <taxon>Bacteria</taxon>
        <taxon>Bacillati</taxon>
        <taxon>Bacillota</taxon>
        <taxon>Bacilli</taxon>
        <taxon>Bacillales</taxon>
        <taxon>Caryophanaceae</taxon>
        <taxon>Jeotgalibacillus</taxon>
    </lineage>
</organism>
<evidence type="ECO:0000256" key="3">
    <source>
        <dbReference type="ARBA" id="ARBA00022475"/>
    </source>
</evidence>